<proteinExistence type="predicted"/>
<accession>A0A1X7ET17</accession>
<evidence type="ECO:0000313" key="2">
    <source>
        <dbReference type="Proteomes" id="UP000192936"/>
    </source>
</evidence>
<dbReference type="EMBL" id="FXAK01000003">
    <property type="protein sequence ID" value="SMF39470.1"/>
    <property type="molecule type" value="Genomic_DNA"/>
</dbReference>
<evidence type="ECO:0000313" key="1">
    <source>
        <dbReference type="EMBL" id="SMF39470.1"/>
    </source>
</evidence>
<dbReference type="Proteomes" id="UP000192936">
    <property type="component" value="Unassembled WGS sequence"/>
</dbReference>
<dbReference type="RefSeq" id="WP_085084800.1">
    <property type="nucleotide sequence ID" value="NZ_FXAK01000003.1"/>
</dbReference>
<name>A0A1X7ET17_9PROT</name>
<dbReference type="AlphaFoldDB" id="A0A1X7ET17"/>
<protein>
    <submittedName>
        <fullName evidence="1">Uncharacterized protein</fullName>
    </submittedName>
</protein>
<gene>
    <name evidence="1" type="ORF">SAMN02982917_1992</name>
</gene>
<reference evidence="1 2" key="1">
    <citation type="submission" date="2017-04" db="EMBL/GenBank/DDBJ databases">
        <authorList>
            <person name="Afonso C.L."/>
            <person name="Miller P.J."/>
            <person name="Scott M.A."/>
            <person name="Spackman E."/>
            <person name="Goraichik I."/>
            <person name="Dimitrov K.M."/>
            <person name="Suarez D.L."/>
            <person name="Swayne D.E."/>
        </authorList>
    </citation>
    <scope>NUCLEOTIDE SEQUENCE [LARGE SCALE GENOMIC DNA]</scope>
    <source>
        <strain evidence="1 2">A2P</strain>
    </source>
</reference>
<sequence length="80" mass="9082">MKTALYCRKLLDTADAIVQKFLHEQHDEDAARIPAVMIADLKTLARNRDVHMLVAMISVLITSDTISSAEREQMMIKILQ</sequence>
<organism evidence="1 2">
    <name type="scientific">Azospirillum oryzae</name>
    <dbReference type="NCBI Taxonomy" id="286727"/>
    <lineage>
        <taxon>Bacteria</taxon>
        <taxon>Pseudomonadati</taxon>
        <taxon>Pseudomonadota</taxon>
        <taxon>Alphaproteobacteria</taxon>
        <taxon>Rhodospirillales</taxon>
        <taxon>Azospirillaceae</taxon>
        <taxon>Azospirillum</taxon>
    </lineage>
</organism>